<accession>A0AA41ZKU6</accession>
<evidence type="ECO:0000313" key="2">
    <source>
        <dbReference type="Proteomes" id="UP001165678"/>
    </source>
</evidence>
<reference evidence="1" key="1">
    <citation type="submission" date="2022-11" db="EMBL/GenBank/DDBJ databases">
        <title>Larsenimonas rhizosphaerae sp. nov., isolated from a tidal mudflat.</title>
        <authorList>
            <person name="Lee S.D."/>
            <person name="Kim I.S."/>
        </authorList>
    </citation>
    <scope>NUCLEOTIDE SEQUENCE</scope>
    <source>
        <strain evidence="1">GH2-1</strain>
    </source>
</reference>
<keyword evidence="2" id="KW-1185">Reference proteome</keyword>
<dbReference type="AlphaFoldDB" id="A0AA41ZKU6"/>
<name>A0AA41ZKU6_9GAMM</name>
<comment type="caution">
    <text evidence="1">The sequence shown here is derived from an EMBL/GenBank/DDBJ whole genome shotgun (WGS) entry which is preliminary data.</text>
</comment>
<dbReference type="RefSeq" id="WP_265895930.1">
    <property type="nucleotide sequence ID" value="NZ_JAPIVE010000002.1"/>
</dbReference>
<sequence length="99" mass="11017">MSARQIQWDTPQQESVREHYDDLYFLKKAPEAGSIITTRYKGHDVRLKVLERADGKTSIAEVIGIGASGPDEQTLDLGKGDTVLVPDDKRAFVVNDDDD</sequence>
<gene>
    <name evidence="1" type="ORF">OQ287_06675</name>
</gene>
<proteinExistence type="predicted"/>
<dbReference type="Proteomes" id="UP001165678">
    <property type="component" value="Unassembled WGS sequence"/>
</dbReference>
<dbReference type="EMBL" id="JAPIVE010000002">
    <property type="protein sequence ID" value="MCX2523916.1"/>
    <property type="molecule type" value="Genomic_DNA"/>
</dbReference>
<evidence type="ECO:0000313" key="1">
    <source>
        <dbReference type="EMBL" id="MCX2523916.1"/>
    </source>
</evidence>
<protein>
    <submittedName>
        <fullName evidence="1">Uncharacterized protein</fullName>
    </submittedName>
</protein>
<organism evidence="1 2">
    <name type="scientific">Larsenimonas rhizosphaerae</name>
    <dbReference type="NCBI Taxonomy" id="2944682"/>
    <lineage>
        <taxon>Bacteria</taxon>
        <taxon>Pseudomonadati</taxon>
        <taxon>Pseudomonadota</taxon>
        <taxon>Gammaproteobacteria</taxon>
        <taxon>Oceanospirillales</taxon>
        <taxon>Halomonadaceae</taxon>
        <taxon>Larsenimonas</taxon>
    </lineage>
</organism>